<accession>A0ABW0VUV1</accession>
<dbReference type="Proteomes" id="UP001596047">
    <property type="component" value="Unassembled WGS sequence"/>
</dbReference>
<organism evidence="1 2">
    <name type="scientific">Paenibacillus solisilvae</name>
    <dbReference type="NCBI Taxonomy" id="2486751"/>
    <lineage>
        <taxon>Bacteria</taxon>
        <taxon>Bacillati</taxon>
        <taxon>Bacillota</taxon>
        <taxon>Bacilli</taxon>
        <taxon>Bacillales</taxon>
        <taxon>Paenibacillaceae</taxon>
        <taxon>Paenibacillus</taxon>
    </lineage>
</organism>
<dbReference type="RefSeq" id="WP_379188111.1">
    <property type="nucleotide sequence ID" value="NZ_JBHSOW010000038.1"/>
</dbReference>
<gene>
    <name evidence="1" type="ORF">ACFPYJ_10640</name>
</gene>
<sequence length="49" mass="5392">MVIKQTKNYGEGTLIPTLKGHFYTDPFGKPVGKVKPVMTGRLHANNGFC</sequence>
<reference evidence="2" key="1">
    <citation type="journal article" date="2019" name="Int. J. Syst. Evol. Microbiol.">
        <title>The Global Catalogue of Microorganisms (GCM) 10K type strain sequencing project: providing services to taxonomists for standard genome sequencing and annotation.</title>
        <authorList>
            <consortium name="The Broad Institute Genomics Platform"/>
            <consortium name="The Broad Institute Genome Sequencing Center for Infectious Disease"/>
            <person name="Wu L."/>
            <person name="Ma J."/>
        </authorList>
    </citation>
    <scope>NUCLEOTIDE SEQUENCE [LARGE SCALE GENOMIC DNA]</scope>
    <source>
        <strain evidence="2">CGMCC 1.3240</strain>
    </source>
</reference>
<evidence type="ECO:0000313" key="1">
    <source>
        <dbReference type="EMBL" id="MFC5649581.1"/>
    </source>
</evidence>
<keyword evidence="2" id="KW-1185">Reference proteome</keyword>
<protein>
    <submittedName>
        <fullName evidence="1">Uncharacterized protein</fullName>
    </submittedName>
</protein>
<evidence type="ECO:0000313" key="2">
    <source>
        <dbReference type="Proteomes" id="UP001596047"/>
    </source>
</evidence>
<name>A0ABW0VUV1_9BACL</name>
<comment type="caution">
    <text evidence="1">The sequence shown here is derived from an EMBL/GenBank/DDBJ whole genome shotgun (WGS) entry which is preliminary data.</text>
</comment>
<dbReference type="EMBL" id="JBHSOW010000038">
    <property type="protein sequence ID" value="MFC5649581.1"/>
    <property type="molecule type" value="Genomic_DNA"/>
</dbReference>
<proteinExistence type="predicted"/>